<organism evidence="2 3">
    <name type="scientific">Nocardia tengchongensis</name>
    <dbReference type="NCBI Taxonomy" id="2055889"/>
    <lineage>
        <taxon>Bacteria</taxon>
        <taxon>Bacillati</taxon>
        <taxon>Actinomycetota</taxon>
        <taxon>Actinomycetes</taxon>
        <taxon>Mycobacteriales</taxon>
        <taxon>Nocardiaceae</taxon>
        <taxon>Nocardia</taxon>
    </lineage>
</organism>
<name>A0ABX8CP35_9NOCA</name>
<evidence type="ECO:0000313" key="2">
    <source>
        <dbReference type="EMBL" id="QVI20634.1"/>
    </source>
</evidence>
<keyword evidence="3" id="KW-1185">Reference proteome</keyword>
<sequence>MAVVIGAGLVVAACTGNPVGDDHSLRSTAASPTSTTPATTSPQARPVLEPLPAPLTGLPDCAEAKPDYKAPDPDPALHCVLREEDRTGLLFEVLGAPAITINVYDAQGQRRQSVRQQVVRPQHEMPFLADLDGTGGEELLVVTASGGSGGEELAVMARERHHRPIRLRGNDVRVSVIPTALPNAR</sequence>
<protein>
    <recommendedName>
        <fullName evidence="4">DUF3558 domain-containing protein</fullName>
    </recommendedName>
</protein>
<feature type="region of interest" description="Disordered" evidence="1">
    <location>
        <begin position="23"/>
        <end position="53"/>
    </location>
</feature>
<proteinExistence type="predicted"/>
<evidence type="ECO:0000313" key="3">
    <source>
        <dbReference type="Proteomes" id="UP000683310"/>
    </source>
</evidence>
<accession>A0ABX8CP35</accession>
<gene>
    <name evidence="2" type="ORF">KHQ06_31665</name>
</gene>
<evidence type="ECO:0000256" key="1">
    <source>
        <dbReference type="SAM" id="MobiDB-lite"/>
    </source>
</evidence>
<evidence type="ECO:0008006" key="4">
    <source>
        <dbReference type="Google" id="ProtNLM"/>
    </source>
</evidence>
<dbReference type="Proteomes" id="UP000683310">
    <property type="component" value="Chromosome"/>
</dbReference>
<reference evidence="2 3" key="1">
    <citation type="submission" date="2021-04" db="EMBL/GenBank/DDBJ databases">
        <title>Nocardia tengchongensis.</title>
        <authorList>
            <person name="Zhuang k."/>
            <person name="Ran Y."/>
            <person name="Li W."/>
        </authorList>
    </citation>
    <scope>NUCLEOTIDE SEQUENCE [LARGE SCALE GENOMIC DNA]</scope>
    <source>
        <strain evidence="2 3">CFH S0057</strain>
    </source>
</reference>
<feature type="compositionally biased region" description="Low complexity" evidence="1">
    <location>
        <begin position="27"/>
        <end position="42"/>
    </location>
</feature>
<dbReference type="EMBL" id="CP074371">
    <property type="protein sequence ID" value="QVI20634.1"/>
    <property type="molecule type" value="Genomic_DNA"/>
</dbReference>